<sequence>MSQASVLVIEDDAVFQSIVKNYLTQLDYDVRCTDSGHEGVRLCRQLTPDIILCDLKLPDISGLQVIEQLLSSHADLPIIVVSASESMTDIREAVGLGAWDYLVKPIESLTVLNEAIQHCLNRYQLEETYLHDRYELDDHIQVLYQDDALVRRLTHELLPTGPMELNGYRFQFDLTTDEPSVWLDFRPLLQGKVLVLLASPQNATEQRLIPLLVFKTLLDPLLRQHLSGHDESIIEPAKLLTHLNDELCHSRIRTAFDVLVGVVDTRSGEWRWGQAGDRIRSEPQSRPDLALGIWQHASYHQSTIIGPHKITGRLANIADVMIQRDLPQTDVPPYPDKADSY</sequence>
<comment type="caution">
    <text evidence="7">The sequence shown here is derived from an EMBL/GenBank/DDBJ whole genome shotgun (WGS) entry which is preliminary data.</text>
</comment>
<evidence type="ECO:0000256" key="3">
    <source>
        <dbReference type="ARBA" id="ARBA00023125"/>
    </source>
</evidence>
<dbReference type="SMART" id="SM00448">
    <property type="entry name" value="REC"/>
    <property type="match status" value="1"/>
</dbReference>
<evidence type="ECO:0000313" key="7">
    <source>
        <dbReference type="EMBL" id="RUO78099.1"/>
    </source>
</evidence>
<evidence type="ECO:0000256" key="2">
    <source>
        <dbReference type="ARBA" id="ARBA00023015"/>
    </source>
</evidence>
<keyword evidence="8" id="KW-1185">Reference proteome</keyword>
<evidence type="ECO:0000256" key="5">
    <source>
        <dbReference type="PROSITE-ProRule" id="PRU00169"/>
    </source>
</evidence>
<dbReference type="GO" id="GO:0005829">
    <property type="term" value="C:cytosol"/>
    <property type="evidence" value="ECO:0007669"/>
    <property type="project" value="TreeGrafter"/>
</dbReference>
<reference evidence="7 8" key="1">
    <citation type="journal article" date="2011" name="Front. Microbiol.">
        <title>Genomic signatures of strain selection and enhancement in Bacillus atrophaeus var. globigii, a historical biowarfare simulant.</title>
        <authorList>
            <person name="Gibbons H.S."/>
            <person name="Broomall S.M."/>
            <person name="McNew L.A."/>
            <person name="Daligault H."/>
            <person name="Chapman C."/>
            <person name="Bruce D."/>
            <person name="Karavis M."/>
            <person name="Krepps M."/>
            <person name="McGregor P.A."/>
            <person name="Hong C."/>
            <person name="Park K.H."/>
            <person name="Akmal A."/>
            <person name="Feldman A."/>
            <person name="Lin J.S."/>
            <person name="Chang W.E."/>
            <person name="Higgs B.W."/>
            <person name="Demirev P."/>
            <person name="Lindquist J."/>
            <person name="Liem A."/>
            <person name="Fochler E."/>
            <person name="Read T.D."/>
            <person name="Tapia R."/>
            <person name="Johnson S."/>
            <person name="Bishop-Lilly K.A."/>
            <person name="Detter C."/>
            <person name="Han C."/>
            <person name="Sozhamannan S."/>
            <person name="Rosenzweig C.N."/>
            <person name="Skowronski E.W."/>
        </authorList>
    </citation>
    <scope>NUCLEOTIDE SEQUENCE [LARGE SCALE GENOMIC DNA]</scope>
    <source>
        <strain evidence="7 8">CL-SP19</strain>
    </source>
</reference>
<dbReference type="InterPro" id="IPR036457">
    <property type="entry name" value="PPM-type-like_dom_sf"/>
</dbReference>
<dbReference type="EMBL" id="PIQF01000001">
    <property type="protein sequence ID" value="RUO78099.1"/>
    <property type="molecule type" value="Genomic_DNA"/>
</dbReference>
<evidence type="ECO:0000259" key="6">
    <source>
        <dbReference type="PROSITE" id="PS50110"/>
    </source>
</evidence>
<feature type="domain" description="Response regulatory" evidence="6">
    <location>
        <begin position="5"/>
        <end position="119"/>
    </location>
</feature>
<keyword evidence="5" id="KW-0597">Phosphoprotein</keyword>
<dbReference type="Gene3D" id="3.60.40.10">
    <property type="entry name" value="PPM-type phosphatase domain"/>
    <property type="match status" value="1"/>
</dbReference>
<dbReference type="OrthoDB" id="6399952at2"/>
<evidence type="ECO:0000256" key="4">
    <source>
        <dbReference type="ARBA" id="ARBA00023163"/>
    </source>
</evidence>
<dbReference type="InterPro" id="IPR039420">
    <property type="entry name" value="WalR-like"/>
</dbReference>
<evidence type="ECO:0000313" key="8">
    <source>
        <dbReference type="Proteomes" id="UP000287908"/>
    </source>
</evidence>
<dbReference type="PANTHER" id="PTHR48111">
    <property type="entry name" value="REGULATOR OF RPOS"/>
    <property type="match status" value="1"/>
</dbReference>
<dbReference type="Pfam" id="PF00072">
    <property type="entry name" value="Response_reg"/>
    <property type="match status" value="1"/>
</dbReference>
<dbReference type="PROSITE" id="PS50110">
    <property type="entry name" value="RESPONSE_REGULATORY"/>
    <property type="match status" value="1"/>
</dbReference>
<keyword evidence="1" id="KW-0902">Two-component regulatory system</keyword>
<keyword evidence="4" id="KW-0804">Transcription</keyword>
<dbReference type="InterPro" id="IPR011006">
    <property type="entry name" value="CheY-like_superfamily"/>
</dbReference>
<proteinExistence type="predicted"/>
<keyword evidence="2" id="KW-0805">Transcription regulation</keyword>
<evidence type="ECO:0000256" key="1">
    <source>
        <dbReference type="ARBA" id="ARBA00023012"/>
    </source>
</evidence>
<dbReference type="InterPro" id="IPR001789">
    <property type="entry name" value="Sig_transdc_resp-reg_receiver"/>
</dbReference>
<dbReference type="PANTHER" id="PTHR48111:SF22">
    <property type="entry name" value="REGULATOR OF RPOS"/>
    <property type="match status" value="1"/>
</dbReference>
<protein>
    <submittedName>
        <fullName evidence="7">Response regulator</fullName>
    </submittedName>
</protein>
<dbReference type="GO" id="GO:0006355">
    <property type="term" value="P:regulation of DNA-templated transcription"/>
    <property type="evidence" value="ECO:0007669"/>
    <property type="project" value="TreeGrafter"/>
</dbReference>
<dbReference type="GO" id="GO:0000156">
    <property type="term" value="F:phosphorelay response regulator activity"/>
    <property type="evidence" value="ECO:0007669"/>
    <property type="project" value="TreeGrafter"/>
</dbReference>
<keyword evidence="3" id="KW-0238">DNA-binding</keyword>
<organism evidence="7 8">
    <name type="scientific">Idiomarina seosinensis</name>
    <dbReference type="NCBI Taxonomy" id="281739"/>
    <lineage>
        <taxon>Bacteria</taxon>
        <taxon>Pseudomonadati</taxon>
        <taxon>Pseudomonadota</taxon>
        <taxon>Gammaproteobacteria</taxon>
        <taxon>Alteromonadales</taxon>
        <taxon>Idiomarinaceae</taxon>
        <taxon>Idiomarina</taxon>
    </lineage>
</organism>
<feature type="modified residue" description="4-aspartylphosphate" evidence="5">
    <location>
        <position position="54"/>
    </location>
</feature>
<dbReference type="GO" id="GO:0000976">
    <property type="term" value="F:transcription cis-regulatory region binding"/>
    <property type="evidence" value="ECO:0007669"/>
    <property type="project" value="TreeGrafter"/>
</dbReference>
<dbReference type="Proteomes" id="UP000287908">
    <property type="component" value="Unassembled WGS sequence"/>
</dbReference>
<dbReference type="Gene3D" id="3.40.50.2300">
    <property type="match status" value="1"/>
</dbReference>
<dbReference type="GO" id="GO:0032993">
    <property type="term" value="C:protein-DNA complex"/>
    <property type="evidence" value="ECO:0007669"/>
    <property type="project" value="TreeGrafter"/>
</dbReference>
<dbReference type="AlphaFoldDB" id="A0A432ZJI9"/>
<dbReference type="SUPFAM" id="SSF52172">
    <property type="entry name" value="CheY-like"/>
    <property type="match status" value="1"/>
</dbReference>
<accession>A0A432ZJI9</accession>
<gene>
    <name evidence="7" type="ORF">CWI81_00815</name>
</gene>
<name>A0A432ZJI9_9GAMM</name>